<evidence type="ECO:0000313" key="2">
    <source>
        <dbReference type="Proteomes" id="UP001274830"/>
    </source>
</evidence>
<dbReference type="EMBL" id="JAUTXT010000028">
    <property type="protein sequence ID" value="KAK3673051.1"/>
    <property type="molecule type" value="Genomic_DNA"/>
</dbReference>
<protein>
    <submittedName>
        <fullName evidence="1">Uncharacterized protein</fullName>
    </submittedName>
</protein>
<reference evidence="1" key="1">
    <citation type="submission" date="2023-07" db="EMBL/GenBank/DDBJ databases">
        <title>Black Yeasts Isolated from many extreme environments.</title>
        <authorList>
            <person name="Coleine C."/>
            <person name="Stajich J.E."/>
            <person name="Selbmann L."/>
        </authorList>
    </citation>
    <scope>NUCLEOTIDE SEQUENCE</scope>
    <source>
        <strain evidence="1">CCFEE 5485</strain>
    </source>
</reference>
<organism evidence="1 2">
    <name type="scientific">Recurvomyces mirabilis</name>
    <dbReference type="NCBI Taxonomy" id="574656"/>
    <lineage>
        <taxon>Eukaryota</taxon>
        <taxon>Fungi</taxon>
        <taxon>Dikarya</taxon>
        <taxon>Ascomycota</taxon>
        <taxon>Pezizomycotina</taxon>
        <taxon>Dothideomycetes</taxon>
        <taxon>Dothideomycetidae</taxon>
        <taxon>Mycosphaerellales</taxon>
        <taxon>Teratosphaeriaceae</taxon>
        <taxon>Recurvomyces</taxon>
    </lineage>
</organism>
<accession>A0AAE1BYX0</accession>
<sequence length="212" mass="23609">MSNDDEISRDLSALVANINLHTTTSCLESAPELSAANSIHTSIMDNPPIDKQVLGISDTSCSAELQVKANLILPPVIYSLPNLAVLATVARYTAAPGSSTLKLVRYWQKSSQGLVYRLSLNNEADLHLFEAAPVFELDSDQFDLLLACGKHIEWLRLLRGLVYRTSYRAVYHVRKQLTRFYGNNGPVFEEQAWTTGWATEMGKRPVNDKEVL</sequence>
<comment type="caution">
    <text evidence="1">The sequence shown here is derived from an EMBL/GenBank/DDBJ whole genome shotgun (WGS) entry which is preliminary data.</text>
</comment>
<proteinExistence type="predicted"/>
<keyword evidence="2" id="KW-1185">Reference proteome</keyword>
<gene>
    <name evidence="1" type="ORF">LTR78_007162</name>
</gene>
<dbReference type="AlphaFoldDB" id="A0AAE1BYX0"/>
<name>A0AAE1BYX0_9PEZI</name>
<dbReference type="Proteomes" id="UP001274830">
    <property type="component" value="Unassembled WGS sequence"/>
</dbReference>
<evidence type="ECO:0000313" key="1">
    <source>
        <dbReference type="EMBL" id="KAK3673051.1"/>
    </source>
</evidence>